<dbReference type="Gene3D" id="1.10.287.310">
    <property type="match status" value="1"/>
</dbReference>
<proteinExistence type="inferred from homology"/>
<organism evidence="6 7">
    <name type="scientific">Rubrivivax albus</name>
    <dbReference type="NCBI Taxonomy" id="2499835"/>
    <lineage>
        <taxon>Bacteria</taxon>
        <taxon>Pseudomonadati</taxon>
        <taxon>Pseudomonadota</taxon>
        <taxon>Betaproteobacteria</taxon>
        <taxon>Burkholderiales</taxon>
        <taxon>Sphaerotilaceae</taxon>
        <taxon>Rubrivivax</taxon>
    </lineage>
</organism>
<dbReference type="SUPFAM" id="SSF46561">
    <property type="entry name" value="Ribosomal protein L29 (L29p)"/>
    <property type="match status" value="1"/>
</dbReference>
<keyword evidence="2 5" id="KW-0689">Ribosomal protein</keyword>
<dbReference type="Proteomes" id="UP000288178">
    <property type="component" value="Unassembled WGS sequence"/>
</dbReference>
<gene>
    <name evidence="5" type="primary">rpmC</name>
    <name evidence="6" type="ORF">ENE75_10920</name>
</gene>
<name>A0A3S2U2R4_9BURK</name>
<dbReference type="AlphaFoldDB" id="A0A3S2U2R4"/>
<dbReference type="InterPro" id="IPR018254">
    <property type="entry name" value="Ribosomal_uL29_CS"/>
</dbReference>
<keyword evidence="3 5" id="KW-0687">Ribonucleoprotein</keyword>
<evidence type="ECO:0000313" key="7">
    <source>
        <dbReference type="Proteomes" id="UP000288178"/>
    </source>
</evidence>
<protein>
    <recommendedName>
        <fullName evidence="4 5">Large ribosomal subunit protein uL29</fullName>
    </recommendedName>
</protein>
<evidence type="ECO:0000256" key="1">
    <source>
        <dbReference type="ARBA" id="ARBA00009254"/>
    </source>
</evidence>
<keyword evidence="7" id="KW-1185">Reference proteome</keyword>
<evidence type="ECO:0000313" key="6">
    <source>
        <dbReference type="EMBL" id="RVT51347.1"/>
    </source>
</evidence>
<dbReference type="GO" id="GO:0003735">
    <property type="term" value="F:structural constituent of ribosome"/>
    <property type="evidence" value="ECO:0007669"/>
    <property type="project" value="InterPro"/>
</dbReference>
<comment type="similarity">
    <text evidence="1 5">Belongs to the universal ribosomal protein uL29 family.</text>
</comment>
<dbReference type="PROSITE" id="PS00579">
    <property type="entry name" value="RIBOSOMAL_L29"/>
    <property type="match status" value="1"/>
</dbReference>
<dbReference type="HAMAP" id="MF_00374">
    <property type="entry name" value="Ribosomal_uL29"/>
    <property type="match status" value="1"/>
</dbReference>
<dbReference type="InterPro" id="IPR001854">
    <property type="entry name" value="Ribosomal_uL29"/>
</dbReference>
<dbReference type="CDD" id="cd00427">
    <property type="entry name" value="Ribosomal_L29_HIP"/>
    <property type="match status" value="1"/>
</dbReference>
<sequence>MKASELRAKDIPALEKEITDLLKAHFGLRMQKATQQLGNTAQLGNVKRDIARAKTILAQKKKEAAQ</sequence>
<dbReference type="GO" id="GO:1990904">
    <property type="term" value="C:ribonucleoprotein complex"/>
    <property type="evidence" value="ECO:0007669"/>
    <property type="project" value="UniProtKB-KW"/>
</dbReference>
<dbReference type="FunFam" id="1.10.287.310:FF:000001">
    <property type="entry name" value="50S ribosomal protein L29"/>
    <property type="match status" value="1"/>
</dbReference>
<dbReference type="OrthoDB" id="9815192at2"/>
<dbReference type="GO" id="GO:0005840">
    <property type="term" value="C:ribosome"/>
    <property type="evidence" value="ECO:0007669"/>
    <property type="project" value="UniProtKB-KW"/>
</dbReference>
<evidence type="ECO:0000256" key="4">
    <source>
        <dbReference type="ARBA" id="ARBA00035204"/>
    </source>
</evidence>
<dbReference type="EMBL" id="SACT01000003">
    <property type="protein sequence ID" value="RVT51347.1"/>
    <property type="molecule type" value="Genomic_DNA"/>
</dbReference>
<dbReference type="InterPro" id="IPR036049">
    <property type="entry name" value="Ribosomal_uL29_sf"/>
</dbReference>
<dbReference type="Pfam" id="PF00831">
    <property type="entry name" value="Ribosomal_L29"/>
    <property type="match status" value="1"/>
</dbReference>
<dbReference type="GO" id="GO:0006412">
    <property type="term" value="P:translation"/>
    <property type="evidence" value="ECO:0007669"/>
    <property type="project" value="UniProtKB-UniRule"/>
</dbReference>
<accession>A0A3S2U2R4</accession>
<evidence type="ECO:0000256" key="2">
    <source>
        <dbReference type="ARBA" id="ARBA00022980"/>
    </source>
</evidence>
<dbReference type="RefSeq" id="WP_128198349.1">
    <property type="nucleotide sequence ID" value="NZ_SACT01000003.1"/>
</dbReference>
<comment type="caution">
    <text evidence="6">The sequence shown here is derived from an EMBL/GenBank/DDBJ whole genome shotgun (WGS) entry which is preliminary data.</text>
</comment>
<evidence type="ECO:0000256" key="5">
    <source>
        <dbReference type="HAMAP-Rule" id="MF_00374"/>
    </source>
</evidence>
<dbReference type="NCBIfam" id="TIGR00012">
    <property type="entry name" value="L29"/>
    <property type="match status" value="1"/>
</dbReference>
<reference evidence="6 7" key="1">
    <citation type="submission" date="2019-01" db="EMBL/GenBank/DDBJ databases">
        <authorList>
            <person name="Chen W.-M."/>
        </authorList>
    </citation>
    <scope>NUCLEOTIDE SEQUENCE [LARGE SCALE GENOMIC DNA]</scope>
    <source>
        <strain evidence="6 7">ICH-3</strain>
    </source>
</reference>
<evidence type="ECO:0000256" key="3">
    <source>
        <dbReference type="ARBA" id="ARBA00023274"/>
    </source>
</evidence>